<dbReference type="PANTHER" id="PTHR43679:SF2">
    <property type="entry name" value="OCTANOYL-[GCVH]:PROTEIN N-OCTANOYLTRANSFERASE"/>
    <property type="match status" value="1"/>
</dbReference>
<feature type="domain" description="BPL/LPL catalytic" evidence="1">
    <location>
        <begin position="1"/>
        <end position="173"/>
    </location>
</feature>
<protein>
    <submittedName>
        <fullName evidence="2">Lipoate--protein ligase A</fullName>
    </submittedName>
</protein>
<dbReference type="Gene3D" id="3.30.930.10">
    <property type="entry name" value="Bira Bifunctional Protein, Domain 2"/>
    <property type="match status" value="1"/>
</dbReference>
<evidence type="ECO:0000259" key="1">
    <source>
        <dbReference type="PROSITE" id="PS51733"/>
    </source>
</evidence>
<keyword evidence="2" id="KW-0436">Ligase</keyword>
<evidence type="ECO:0000313" key="2">
    <source>
        <dbReference type="EMBL" id="KRO09700.1"/>
    </source>
</evidence>
<dbReference type="GO" id="GO:0016874">
    <property type="term" value="F:ligase activity"/>
    <property type="evidence" value="ECO:0007669"/>
    <property type="project" value="UniProtKB-KW"/>
</dbReference>
<comment type="caution">
    <text evidence="2">The sequence shown here is derived from an EMBL/GenBank/DDBJ whole genome shotgun (WGS) entry which is preliminary data.</text>
</comment>
<reference evidence="2 3" key="1">
    <citation type="journal article" date="2015" name="Genome Announc.">
        <title>Expanding the biotechnology potential of lactobacilli through comparative genomics of 213 strains and associated genera.</title>
        <authorList>
            <person name="Sun Z."/>
            <person name="Harris H.M."/>
            <person name="McCann A."/>
            <person name="Guo C."/>
            <person name="Argimon S."/>
            <person name="Zhang W."/>
            <person name="Yang X."/>
            <person name="Jeffery I.B."/>
            <person name="Cooney J.C."/>
            <person name="Kagawa T.F."/>
            <person name="Liu W."/>
            <person name="Song Y."/>
            <person name="Salvetti E."/>
            <person name="Wrobel A."/>
            <person name="Rasinkangas P."/>
            <person name="Parkhill J."/>
            <person name="Rea M.C."/>
            <person name="O'Sullivan O."/>
            <person name="Ritari J."/>
            <person name="Douillard F.P."/>
            <person name="Paul Ross R."/>
            <person name="Yang R."/>
            <person name="Briner A.E."/>
            <person name="Felis G.E."/>
            <person name="de Vos W.M."/>
            <person name="Barrangou R."/>
            <person name="Klaenhammer T.R."/>
            <person name="Caufield P.W."/>
            <person name="Cui Y."/>
            <person name="Zhang H."/>
            <person name="O'Toole P.W."/>
        </authorList>
    </citation>
    <scope>NUCLEOTIDE SEQUENCE [LARGE SCALE GENOMIC DNA]</scope>
    <source>
        <strain evidence="2 3">DSM 26202</strain>
    </source>
</reference>
<gene>
    <name evidence="2" type="ORF">IV59_GL000458</name>
</gene>
<keyword evidence="3" id="KW-1185">Reference proteome</keyword>
<dbReference type="InterPro" id="IPR050664">
    <property type="entry name" value="Octanoyltrans_LipM/LipL"/>
</dbReference>
<dbReference type="PROSITE" id="PS51733">
    <property type="entry name" value="BPL_LPL_CATALYTIC"/>
    <property type="match status" value="1"/>
</dbReference>
<accession>A0ABR5Q8H4</accession>
<organism evidence="2 3">
    <name type="scientific">Paucilactobacillus hokkaidonensis</name>
    <dbReference type="NCBI Taxonomy" id="1193095"/>
    <lineage>
        <taxon>Bacteria</taxon>
        <taxon>Bacillati</taxon>
        <taxon>Bacillota</taxon>
        <taxon>Bacilli</taxon>
        <taxon>Lactobacillales</taxon>
        <taxon>Lactobacillaceae</taxon>
        <taxon>Paucilactobacillus</taxon>
    </lineage>
</organism>
<dbReference type="Proteomes" id="UP000051884">
    <property type="component" value="Unassembled WGS sequence"/>
</dbReference>
<dbReference type="InterPro" id="IPR045864">
    <property type="entry name" value="aa-tRNA-synth_II/BPL/LPL"/>
</dbReference>
<dbReference type="Pfam" id="PF21948">
    <property type="entry name" value="LplA-B_cat"/>
    <property type="match status" value="1"/>
</dbReference>
<dbReference type="InterPro" id="IPR004143">
    <property type="entry name" value="BPL_LPL_catalytic"/>
</dbReference>
<proteinExistence type="predicted"/>
<dbReference type="SUPFAM" id="SSF55681">
    <property type="entry name" value="Class II aaRS and biotin synthetases"/>
    <property type="match status" value="1"/>
</dbReference>
<name>A0ABR5Q8H4_9LACO</name>
<evidence type="ECO:0000313" key="3">
    <source>
        <dbReference type="Proteomes" id="UP000051884"/>
    </source>
</evidence>
<sequence>MEDTLILGLADQRLPYLKDALNFLEQQSYHYFIRNSGGLAVISNAGILNVSIFLPQVNTTMSIDESYQEMTDLINAAFPELNLNALEIDHSYCPGKFDLSVNGQKIGGMSQRRNQNGVVIMLYLSITGNQPARGELVANFYAHGLQTAENKWNFPDVWPQTMTNIDDLLNQPLTVAAAKQRILAVLKKQSINIGTQALQQSMQQPEFQTFLEYETIQMQQRQTKLKGDD</sequence>
<dbReference type="PANTHER" id="PTHR43679">
    <property type="entry name" value="OCTANOYLTRANSFERASE LIPM-RELATED"/>
    <property type="match status" value="1"/>
</dbReference>
<dbReference type="EMBL" id="JQCH01000013">
    <property type="protein sequence ID" value="KRO09700.1"/>
    <property type="molecule type" value="Genomic_DNA"/>
</dbReference>